<keyword evidence="4" id="KW-0862">Zinc</keyword>
<dbReference type="InterPro" id="IPR052035">
    <property type="entry name" value="ZnF_BED_domain_contain"/>
</dbReference>
<dbReference type="EMBL" id="JAINUF010000003">
    <property type="protein sequence ID" value="KAJ8369516.1"/>
    <property type="molecule type" value="Genomic_DNA"/>
</dbReference>
<feature type="region of interest" description="Disordered" evidence="6">
    <location>
        <begin position="289"/>
        <end position="317"/>
    </location>
</feature>
<keyword evidence="2" id="KW-0479">Metal-binding</keyword>
<feature type="region of interest" description="Disordered" evidence="6">
    <location>
        <begin position="667"/>
        <end position="699"/>
    </location>
</feature>
<dbReference type="PANTHER" id="PTHR46481:SF10">
    <property type="entry name" value="ZINC FINGER BED DOMAIN-CONTAINING PROTEIN 39"/>
    <property type="match status" value="1"/>
</dbReference>
<dbReference type="SUPFAM" id="SSF53098">
    <property type="entry name" value="Ribonuclease H-like"/>
    <property type="match status" value="1"/>
</dbReference>
<keyword evidence="9" id="KW-1185">Reference proteome</keyword>
<dbReference type="PANTHER" id="PTHR46481">
    <property type="entry name" value="ZINC FINGER BED DOMAIN-CONTAINING PROTEIN 4"/>
    <property type="match status" value="1"/>
</dbReference>
<feature type="region of interest" description="Disordered" evidence="6">
    <location>
        <begin position="588"/>
        <end position="630"/>
    </location>
</feature>
<gene>
    <name evidence="8" type="ORF">SKAU_G00095440</name>
</gene>
<name>A0A9Q1FYG3_SYNKA</name>
<dbReference type="Proteomes" id="UP001152622">
    <property type="component" value="Chromosome 3"/>
</dbReference>
<dbReference type="Pfam" id="PF20499">
    <property type="entry name" value="DUF6729"/>
    <property type="match status" value="1"/>
</dbReference>
<evidence type="ECO:0000256" key="4">
    <source>
        <dbReference type="ARBA" id="ARBA00022833"/>
    </source>
</evidence>
<sequence>MTESHTALNIAQRLGEVADAFQIPDSKRVAVVHDNAANMVRCADLLRSEESWGVVEGVRCAGHTLQLCIAGAIKHDPVLRTVAASRRLVGHFKRSAKATAALRDKQKQQNLPEHKLIQDVATRWNSTCFMLERLVEQRWAVAAVLSDPSITKRADRILDLTPQQWIVAEETATILKPLITLTELLSEEDNTSLSTIIPMLMNVKRHHLINREEETPAIRELKRKMVEEIDQRFEVTPLDVTSVQVLAAAVDPRFKQLKFLENDKRNAAYMELANLTRRLTQAGAAVNPPQLMENPLEGTSRSQEGAAAPAENRKTDKQRDIDMLLSMDEEEVVEANEMSEIQDYLNDKTKVDSGPLSWWKKNSERYPKLAEIMKKTMNFFPGRMTVSFRKGPSGHLRQDPSDEAMRIKKNPSLQDKSPPQRHDLVRTNALTMVLQRGGDVSDRLEVMGEYVLQFGKYKGKSFRWLLENDVGYTIYLMKKVEEEERDGTFNPQGHSKDSLLSFLDYARSFQEIEDLREYLFTRKPAPPVASEGDNIVGFGARAKDTWRQIWESRADGYAAFILGVKCVKNSKMYNLQQYILQQQRAESCPPPAEVPTTSAASTPTSSTLAHRTKPTATATVSRPAEPDDPPVIVASAKATAKVPLPVPPQLLAIAPQLGIEEQAPSVLRQTHGKPVSHSSSVEPEITAAPSLPKDSSSQNIAPVEAQKDTVLDEALPCPAPPVRQPVASVPGYGQDVAQWNCSQQQKIWMKTELEALGLWPGSRPVASSGVGRPRVIIGTSGQYYILASQLTCKACRKYWYADKPQWLEKLPKRFSNIVPAFLTHKKAICKSVMDELRRSGRSAEDMSKQLTEALHLKYERAHLAYLLSVQNIRDAEAGVYGQRTITGLLRQADTPAPFGGYSDADGWCGVSISSHYLVDCLVHEYQRQEQLLTLLLQGTFGQALRSDHTRKVARKVVLSSGTMSSYAIMNDNWMILSWVMLQSECDRSLYPMYEGLAQRYTAAGVEKASYQWVDRDCCAAFKVLDPGAQEHLLWDCWRTTEPIVAEGTSGNLVNTSASRTKFNKDISIKLDLFHCMRRFTRECVSEHHPYSSFCQFLSAAFVIVDQSDLQRLKDAYTFWGISPANPTKQHIREHCRTKVWRIQRVHILRGCLSDPEVGEGILYRYGGTLQLNYTKGEGAAVPIWIPVRGNSQQEGFHFHQAQWVTGNRVSSELFQAQAMTGVVRWNVQRLVDLKQPGVELPAVFDPLLIAKLNTSSLKVTGKANFPTLQISNRDTGERFGLEYVEPGCRPVVLNWDKNKAQHNISAAVAMETQQQSSAQDEVHHCPAAVVGTDSQETSGAVQDDPVGAVPILSSQQCSEAVSQSQPPLMPVSAAAKAETQPLMDTDLPGVAPLPISSSPRASCTGPIKTGGLIQVLDHSRWTEPMRAAIDGLLIKYHGAKDLLKRVDADYAAMVQRACTDPNSLLHPTTRQHISRYVKHLAKLKNTSSSLNTSSEKVLETQQLWQSLTTGSQTEESLSRATVEKIVKEILEKQQ</sequence>
<dbReference type="GO" id="GO:0008270">
    <property type="term" value="F:zinc ion binding"/>
    <property type="evidence" value="ECO:0007669"/>
    <property type="project" value="UniProtKB-KW"/>
</dbReference>
<evidence type="ECO:0000256" key="3">
    <source>
        <dbReference type="ARBA" id="ARBA00022771"/>
    </source>
</evidence>
<dbReference type="GO" id="GO:0005634">
    <property type="term" value="C:nucleus"/>
    <property type="evidence" value="ECO:0007669"/>
    <property type="project" value="UniProtKB-SubCell"/>
</dbReference>
<evidence type="ECO:0000313" key="8">
    <source>
        <dbReference type="EMBL" id="KAJ8369516.1"/>
    </source>
</evidence>
<evidence type="ECO:0000256" key="5">
    <source>
        <dbReference type="ARBA" id="ARBA00023242"/>
    </source>
</evidence>
<comment type="caution">
    <text evidence="8">The sequence shown here is derived from an EMBL/GenBank/DDBJ whole genome shotgun (WGS) entry which is preliminary data.</text>
</comment>
<evidence type="ECO:0000256" key="2">
    <source>
        <dbReference type="ARBA" id="ARBA00022723"/>
    </source>
</evidence>
<organism evidence="8 9">
    <name type="scientific">Synaphobranchus kaupii</name>
    <name type="common">Kaup's arrowtooth eel</name>
    <dbReference type="NCBI Taxonomy" id="118154"/>
    <lineage>
        <taxon>Eukaryota</taxon>
        <taxon>Metazoa</taxon>
        <taxon>Chordata</taxon>
        <taxon>Craniata</taxon>
        <taxon>Vertebrata</taxon>
        <taxon>Euteleostomi</taxon>
        <taxon>Actinopterygii</taxon>
        <taxon>Neopterygii</taxon>
        <taxon>Teleostei</taxon>
        <taxon>Anguilliformes</taxon>
        <taxon>Synaphobranchidae</taxon>
        <taxon>Synaphobranchus</taxon>
    </lineage>
</organism>
<evidence type="ECO:0000313" key="9">
    <source>
        <dbReference type="Proteomes" id="UP001152622"/>
    </source>
</evidence>
<protein>
    <recommendedName>
        <fullName evidence="7">DUF6729 domain-containing protein</fullName>
    </recommendedName>
</protein>
<accession>A0A9Q1FYG3</accession>
<evidence type="ECO:0000259" key="7">
    <source>
        <dbReference type="Pfam" id="PF20499"/>
    </source>
</evidence>
<dbReference type="InterPro" id="IPR046616">
    <property type="entry name" value="DUF6729"/>
</dbReference>
<dbReference type="OrthoDB" id="8931359at2759"/>
<proteinExistence type="predicted"/>
<evidence type="ECO:0000256" key="1">
    <source>
        <dbReference type="ARBA" id="ARBA00004123"/>
    </source>
</evidence>
<feature type="domain" description="DUF6729" evidence="7">
    <location>
        <begin position="773"/>
        <end position="876"/>
    </location>
</feature>
<dbReference type="InterPro" id="IPR012337">
    <property type="entry name" value="RNaseH-like_sf"/>
</dbReference>
<evidence type="ECO:0000256" key="6">
    <source>
        <dbReference type="SAM" id="MobiDB-lite"/>
    </source>
</evidence>
<feature type="compositionally biased region" description="Low complexity" evidence="6">
    <location>
        <begin position="594"/>
        <end position="609"/>
    </location>
</feature>
<keyword evidence="3" id="KW-0863">Zinc-finger</keyword>
<reference evidence="8" key="1">
    <citation type="journal article" date="2023" name="Science">
        <title>Genome structures resolve the early diversification of teleost fishes.</title>
        <authorList>
            <person name="Parey E."/>
            <person name="Louis A."/>
            <person name="Montfort J."/>
            <person name="Bouchez O."/>
            <person name="Roques C."/>
            <person name="Iampietro C."/>
            <person name="Lluch J."/>
            <person name="Castinel A."/>
            <person name="Donnadieu C."/>
            <person name="Desvignes T."/>
            <person name="Floi Bucao C."/>
            <person name="Jouanno E."/>
            <person name="Wen M."/>
            <person name="Mejri S."/>
            <person name="Dirks R."/>
            <person name="Jansen H."/>
            <person name="Henkel C."/>
            <person name="Chen W.J."/>
            <person name="Zahm M."/>
            <person name="Cabau C."/>
            <person name="Klopp C."/>
            <person name="Thompson A.W."/>
            <person name="Robinson-Rechavi M."/>
            <person name="Braasch I."/>
            <person name="Lecointre G."/>
            <person name="Bobe J."/>
            <person name="Postlethwait J.H."/>
            <person name="Berthelot C."/>
            <person name="Roest Crollius H."/>
            <person name="Guiguen Y."/>
        </authorList>
    </citation>
    <scope>NUCLEOTIDE SEQUENCE</scope>
    <source>
        <strain evidence="8">WJC10195</strain>
    </source>
</reference>
<comment type="subcellular location">
    <subcellularLocation>
        <location evidence="1">Nucleus</location>
    </subcellularLocation>
</comment>
<keyword evidence="5" id="KW-0539">Nucleus</keyword>